<dbReference type="Gene3D" id="2.30.30.910">
    <property type="match status" value="1"/>
</dbReference>
<keyword evidence="9" id="KW-0969">Cilium</keyword>
<evidence type="ECO:0000256" key="2">
    <source>
        <dbReference type="ARBA" id="ARBA00016013"/>
    </source>
</evidence>
<accession>A0A420WXZ3</accession>
<dbReference type="RefSeq" id="WP_121171959.1">
    <property type="nucleotide sequence ID" value="NZ_RBIN01000003.1"/>
</dbReference>
<proteinExistence type="inferred from homology"/>
<dbReference type="Pfam" id="PF13861">
    <property type="entry name" value="FLgD_tudor"/>
    <property type="match status" value="1"/>
</dbReference>
<dbReference type="AlphaFoldDB" id="A0A420WXZ3"/>
<dbReference type="Pfam" id="PF13860">
    <property type="entry name" value="FlgD_ig"/>
    <property type="match status" value="1"/>
</dbReference>
<organism evidence="9 10">
    <name type="scientific">Kushneria sinocarnis</name>
    <dbReference type="NCBI Taxonomy" id="595502"/>
    <lineage>
        <taxon>Bacteria</taxon>
        <taxon>Pseudomonadati</taxon>
        <taxon>Pseudomonadota</taxon>
        <taxon>Gammaproteobacteria</taxon>
        <taxon>Oceanospirillales</taxon>
        <taxon>Halomonadaceae</taxon>
        <taxon>Kushneria</taxon>
    </lineage>
</organism>
<dbReference type="InterPro" id="IPR025963">
    <property type="entry name" value="FLgD_Tudor"/>
</dbReference>
<evidence type="ECO:0000259" key="7">
    <source>
        <dbReference type="Pfam" id="PF13860"/>
    </source>
</evidence>
<reference evidence="9 10" key="1">
    <citation type="submission" date="2018-10" db="EMBL/GenBank/DDBJ databases">
        <title>Genomic Encyclopedia of Type Strains, Phase IV (KMG-IV): sequencing the most valuable type-strain genomes for metagenomic binning, comparative biology and taxonomic classification.</title>
        <authorList>
            <person name="Goeker M."/>
        </authorList>
    </citation>
    <scope>NUCLEOTIDE SEQUENCE [LARGE SCALE GENOMIC DNA]</scope>
    <source>
        <strain evidence="9 10">DSM 23229</strain>
    </source>
</reference>
<evidence type="ECO:0000256" key="4">
    <source>
        <dbReference type="ARBA" id="ARBA00024746"/>
    </source>
</evidence>
<evidence type="ECO:0000256" key="3">
    <source>
        <dbReference type="ARBA" id="ARBA00022795"/>
    </source>
</evidence>
<evidence type="ECO:0000259" key="8">
    <source>
        <dbReference type="Pfam" id="PF13861"/>
    </source>
</evidence>
<keyword evidence="3 5" id="KW-1005">Bacterial flagellum biogenesis</keyword>
<evidence type="ECO:0000313" key="9">
    <source>
        <dbReference type="EMBL" id="RKR06082.1"/>
    </source>
</evidence>
<gene>
    <name evidence="9" type="ORF">C7446_1018</name>
</gene>
<keyword evidence="9" id="KW-0966">Cell projection</keyword>
<dbReference type="GO" id="GO:0044781">
    <property type="term" value="P:bacterial-type flagellum organization"/>
    <property type="evidence" value="ECO:0007669"/>
    <property type="project" value="UniProtKB-UniRule"/>
</dbReference>
<dbReference type="Pfam" id="PF03963">
    <property type="entry name" value="FlgD"/>
    <property type="match status" value="1"/>
</dbReference>
<dbReference type="InterPro" id="IPR005648">
    <property type="entry name" value="FlgD"/>
</dbReference>
<feature type="domain" description="FlgD Tudor-like" evidence="8">
    <location>
        <begin position="92"/>
        <end position="233"/>
    </location>
</feature>
<evidence type="ECO:0000256" key="1">
    <source>
        <dbReference type="ARBA" id="ARBA00010577"/>
    </source>
</evidence>
<feature type="domain" description="FlgD/Vpr Ig-like" evidence="7">
    <location>
        <begin position="109"/>
        <end position="191"/>
    </location>
</feature>
<dbReference type="Proteomes" id="UP000281975">
    <property type="component" value="Unassembled WGS sequence"/>
</dbReference>
<feature type="region of interest" description="Disordered" evidence="6">
    <location>
        <begin position="1"/>
        <end position="32"/>
    </location>
</feature>
<evidence type="ECO:0000256" key="6">
    <source>
        <dbReference type="SAM" id="MobiDB-lite"/>
    </source>
</evidence>
<protein>
    <recommendedName>
        <fullName evidence="2 5">Basal-body rod modification protein FlgD</fullName>
    </recommendedName>
</protein>
<comment type="similarity">
    <text evidence="1 5">Belongs to the FlgD family.</text>
</comment>
<evidence type="ECO:0000313" key="10">
    <source>
        <dbReference type="Proteomes" id="UP000281975"/>
    </source>
</evidence>
<keyword evidence="9" id="KW-0282">Flagellum</keyword>
<dbReference type="InterPro" id="IPR025965">
    <property type="entry name" value="FlgD/Vpr_Ig-like"/>
</dbReference>
<name>A0A420WXZ3_9GAMM</name>
<comment type="caution">
    <text evidence="9">The sequence shown here is derived from an EMBL/GenBank/DDBJ whole genome shotgun (WGS) entry which is preliminary data.</text>
</comment>
<sequence length="236" mass="24732">MSFDTSIMSQLNGTVSTPKSQTTGQGNINTDPTQLSDQFLTLLVAQMKNQDPLNPTENSEFTSQIAQINTVSGINDLNDTLNSITGQINTTQQLQASALVDKGVLVNGNQVAVGKDGETVTPFGVDLASDADNVRVTITDPGTGKVIDQYDLTESGPMQAGIQSFYWDGTNSAGEKVGQGNYTVSVEATSNGEEVSAAPLRYALVNGVARSEEGGAMLDLGPILGQASLSDIKQIL</sequence>
<dbReference type="Gene3D" id="2.60.40.4070">
    <property type="match status" value="1"/>
</dbReference>
<keyword evidence="10" id="KW-1185">Reference proteome</keyword>
<dbReference type="EMBL" id="RBIN01000003">
    <property type="protein sequence ID" value="RKR06082.1"/>
    <property type="molecule type" value="Genomic_DNA"/>
</dbReference>
<evidence type="ECO:0000256" key="5">
    <source>
        <dbReference type="RuleBase" id="RU362076"/>
    </source>
</evidence>
<dbReference type="OrthoDB" id="9785233at2"/>
<comment type="function">
    <text evidence="4 5">Required for flagellar hook formation. May act as a scaffolding protein.</text>
</comment>